<evidence type="ECO:0000313" key="3">
    <source>
        <dbReference type="Proteomes" id="UP001152523"/>
    </source>
</evidence>
<gene>
    <name evidence="2" type="ORF">CEPIT_LOCUS26088</name>
</gene>
<sequence length="297" mass="34609">MAPKIYDSVVWRRICHIHEEAASLCTVDNTGTLLWNEEIKGHFTLKSAYEEARVKQDSTFTFKHIWHSQQELKVKLLLWKIIKGLLPISDQLKRFKMVLEPSMCVMCRNHSDNLNHIFYQCHNVKLVWHYFMKLFEISIPQSDNIAQVFRNWWMKAGTKNVMDIFKHNLPGIISWQVWKVYANLVWGNPSGNTAPSPKGLISQIKAYTQNWVRSFPKLHNNSVNSILKEEQIVTWNFQARGNSLQIIRWRKPNNCYKMNVDARYLSGEASGGAIIRNSEGDMLWATSFPLAAVNYHD</sequence>
<reference evidence="2" key="1">
    <citation type="submission" date="2022-07" db="EMBL/GenBank/DDBJ databases">
        <authorList>
            <person name="Macas J."/>
            <person name="Novak P."/>
            <person name="Neumann P."/>
        </authorList>
    </citation>
    <scope>NUCLEOTIDE SEQUENCE</scope>
</reference>
<dbReference type="Proteomes" id="UP001152523">
    <property type="component" value="Unassembled WGS sequence"/>
</dbReference>
<comment type="caution">
    <text evidence="2">The sequence shown here is derived from an EMBL/GenBank/DDBJ whole genome shotgun (WGS) entry which is preliminary data.</text>
</comment>
<proteinExistence type="predicted"/>
<organism evidence="2 3">
    <name type="scientific">Cuscuta epithymum</name>
    <dbReference type="NCBI Taxonomy" id="186058"/>
    <lineage>
        <taxon>Eukaryota</taxon>
        <taxon>Viridiplantae</taxon>
        <taxon>Streptophyta</taxon>
        <taxon>Embryophyta</taxon>
        <taxon>Tracheophyta</taxon>
        <taxon>Spermatophyta</taxon>
        <taxon>Magnoliopsida</taxon>
        <taxon>eudicotyledons</taxon>
        <taxon>Gunneridae</taxon>
        <taxon>Pentapetalae</taxon>
        <taxon>asterids</taxon>
        <taxon>lamiids</taxon>
        <taxon>Solanales</taxon>
        <taxon>Convolvulaceae</taxon>
        <taxon>Cuscuteae</taxon>
        <taxon>Cuscuta</taxon>
        <taxon>Cuscuta subgen. Cuscuta</taxon>
    </lineage>
</organism>
<evidence type="ECO:0000313" key="2">
    <source>
        <dbReference type="EMBL" id="CAH9124582.1"/>
    </source>
</evidence>
<keyword evidence="3" id="KW-1185">Reference proteome</keyword>
<accession>A0AAV0ELG3</accession>
<dbReference type="AlphaFoldDB" id="A0AAV0ELG3"/>
<protein>
    <recommendedName>
        <fullName evidence="1">Reverse transcriptase zinc-binding domain-containing protein</fullName>
    </recommendedName>
</protein>
<evidence type="ECO:0000259" key="1">
    <source>
        <dbReference type="Pfam" id="PF13966"/>
    </source>
</evidence>
<dbReference type="InterPro" id="IPR026960">
    <property type="entry name" value="RVT-Znf"/>
</dbReference>
<feature type="domain" description="Reverse transcriptase zinc-binding" evidence="1">
    <location>
        <begin position="43"/>
        <end position="128"/>
    </location>
</feature>
<name>A0AAV0ELG3_9ASTE</name>
<dbReference type="EMBL" id="CAMAPF010000935">
    <property type="protein sequence ID" value="CAH9124582.1"/>
    <property type="molecule type" value="Genomic_DNA"/>
</dbReference>
<dbReference type="Pfam" id="PF13966">
    <property type="entry name" value="zf-RVT"/>
    <property type="match status" value="1"/>
</dbReference>